<comment type="similarity">
    <text evidence="8 9">Belongs to the TonB-dependent receptor family.</text>
</comment>
<evidence type="ECO:0000256" key="8">
    <source>
        <dbReference type="PROSITE-ProRule" id="PRU01360"/>
    </source>
</evidence>
<dbReference type="Proteomes" id="UP001262754">
    <property type="component" value="Unassembled WGS sequence"/>
</dbReference>
<evidence type="ECO:0000256" key="5">
    <source>
        <dbReference type="ARBA" id="ARBA00023077"/>
    </source>
</evidence>
<evidence type="ECO:0000259" key="12">
    <source>
        <dbReference type="Pfam" id="PF07715"/>
    </source>
</evidence>
<dbReference type="Gene3D" id="2.170.130.10">
    <property type="entry name" value="TonB-dependent receptor, plug domain"/>
    <property type="match status" value="1"/>
</dbReference>
<comment type="subcellular location">
    <subcellularLocation>
        <location evidence="1 8">Cell outer membrane</location>
        <topology evidence="1 8">Multi-pass membrane protein</topology>
    </subcellularLocation>
</comment>
<dbReference type="PANTHER" id="PTHR40980:SF3">
    <property type="entry name" value="TONB-DEPENDENT RECEPTOR-LIKE BETA-BARREL DOMAIN-CONTAINING PROTEIN"/>
    <property type="match status" value="1"/>
</dbReference>
<dbReference type="NCBIfam" id="TIGR01782">
    <property type="entry name" value="TonB-Xanth-Caul"/>
    <property type="match status" value="1"/>
</dbReference>
<keyword evidence="10" id="KW-0732">Signal</keyword>
<keyword evidence="7 8" id="KW-0998">Cell outer membrane</keyword>
<evidence type="ECO:0000256" key="9">
    <source>
        <dbReference type="RuleBase" id="RU003357"/>
    </source>
</evidence>
<evidence type="ECO:0000256" key="6">
    <source>
        <dbReference type="ARBA" id="ARBA00023136"/>
    </source>
</evidence>
<dbReference type="InterPro" id="IPR012910">
    <property type="entry name" value="Plug_dom"/>
</dbReference>
<evidence type="ECO:0000256" key="10">
    <source>
        <dbReference type="SAM" id="SignalP"/>
    </source>
</evidence>
<dbReference type="InterPro" id="IPR036942">
    <property type="entry name" value="Beta-barrel_TonB_sf"/>
</dbReference>
<dbReference type="Gene3D" id="2.40.170.20">
    <property type="entry name" value="TonB-dependent receptor, beta-barrel domain"/>
    <property type="match status" value="1"/>
</dbReference>
<feature type="signal peptide" evidence="10">
    <location>
        <begin position="1"/>
        <end position="29"/>
    </location>
</feature>
<keyword evidence="6 8" id="KW-0472">Membrane</keyword>
<dbReference type="Pfam" id="PF07715">
    <property type="entry name" value="Plug"/>
    <property type="match status" value="1"/>
</dbReference>
<reference evidence="13 14" key="1">
    <citation type="submission" date="2023-07" db="EMBL/GenBank/DDBJ databases">
        <title>Sorghum-associated microbial communities from plants grown in Nebraska, USA.</title>
        <authorList>
            <person name="Schachtman D."/>
        </authorList>
    </citation>
    <scope>NUCLEOTIDE SEQUENCE [LARGE SCALE GENOMIC DNA]</scope>
    <source>
        <strain evidence="13 14">DS2154</strain>
    </source>
</reference>
<organism evidence="13 14">
    <name type="scientific">Caulobacter rhizosphaerae</name>
    <dbReference type="NCBI Taxonomy" id="2010972"/>
    <lineage>
        <taxon>Bacteria</taxon>
        <taxon>Pseudomonadati</taxon>
        <taxon>Pseudomonadota</taxon>
        <taxon>Alphaproteobacteria</taxon>
        <taxon>Caulobacterales</taxon>
        <taxon>Caulobacteraceae</taxon>
        <taxon>Caulobacter</taxon>
    </lineage>
</organism>
<dbReference type="InterPro" id="IPR039426">
    <property type="entry name" value="TonB-dep_rcpt-like"/>
</dbReference>
<dbReference type="SUPFAM" id="SSF56935">
    <property type="entry name" value="Porins"/>
    <property type="match status" value="1"/>
</dbReference>
<evidence type="ECO:0000313" key="14">
    <source>
        <dbReference type="Proteomes" id="UP001262754"/>
    </source>
</evidence>
<dbReference type="EMBL" id="JAVDRL010000008">
    <property type="protein sequence ID" value="MDR6532182.1"/>
    <property type="molecule type" value="Genomic_DNA"/>
</dbReference>
<evidence type="ECO:0000256" key="2">
    <source>
        <dbReference type="ARBA" id="ARBA00022448"/>
    </source>
</evidence>
<keyword evidence="4 8" id="KW-0812">Transmembrane</keyword>
<dbReference type="PROSITE" id="PS52016">
    <property type="entry name" value="TONB_DEPENDENT_REC_3"/>
    <property type="match status" value="1"/>
</dbReference>
<dbReference type="InterPro" id="IPR037066">
    <property type="entry name" value="Plug_dom_sf"/>
</dbReference>
<name>A0ABU1N177_9CAUL</name>
<feature type="domain" description="TonB-dependent receptor plug" evidence="12">
    <location>
        <begin position="66"/>
        <end position="171"/>
    </location>
</feature>
<dbReference type="RefSeq" id="WP_310032589.1">
    <property type="nucleotide sequence ID" value="NZ_JAVDRL010000008.1"/>
</dbReference>
<gene>
    <name evidence="13" type="ORF">J2800_002938</name>
</gene>
<evidence type="ECO:0000259" key="11">
    <source>
        <dbReference type="Pfam" id="PF00593"/>
    </source>
</evidence>
<keyword evidence="13" id="KW-0675">Receptor</keyword>
<evidence type="ECO:0000256" key="1">
    <source>
        <dbReference type="ARBA" id="ARBA00004571"/>
    </source>
</evidence>
<keyword evidence="2 8" id="KW-0813">Transport</keyword>
<feature type="chain" id="PRO_5046314371" evidence="10">
    <location>
        <begin position="30"/>
        <end position="981"/>
    </location>
</feature>
<feature type="domain" description="TonB-dependent receptor-like beta-barrel" evidence="11">
    <location>
        <begin position="417"/>
        <end position="946"/>
    </location>
</feature>
<evidence type="ECO:0000256" key="4">
    <source>
        <dbReference type="ARBA" id="ARBA00022692"/>
    </source>
</evidence>
<keyword evidence="3 8" id="KW-1134">Transmembrane beta strand</keyword>
<protein>
    <submittedName>
        <fullName evidence="13">TonB-dependent receptor</fullName>
    </submittedName>
</protein>
<evidence type="ECO:0000313" key="13">
    <source>
        <dbReference type="EMBL" id="MDR6532182.1"/>
    </source>
</evidence>
<evidence type="ECO:0000256" key="3">
    <source>
        <dbReference type="ARBA" id="ARBA00022452"/>
    </source>
</evidence>
<accession>A0ABU1N177</accession>
<keyword evidence="14" id="KW-1185">Reference proteome</keyword>
<sequence>MTTKSYRSRTALLCAASAMVLLSAGQALAQAAPAQNEEPSQVDEVIVTGFRASLANALNLKKNSNLIIESVTAEDMGKFPDQNIAESLQRLPGVQIDRENGQGTKVRIRGLDQNVTVLNNEIFVSGLEIFRLYEGKITQDNSLEGIPSQLIGGVDVYKSPDASLLEGGLGGIINLKTRNARDLADDTTIAGDIRGQKGSGTDWTPTGSLVLGHKFSDRFAVLGTISYDKTDSHTDVLAGENRGGWAFEDRPQGAGTVDVWSPEYRYATYRDQERKRLGTSVNLDFALTDSLQLTGDWFHSDLKILTSEASIKFPFANENANYSAAGFTKDTNGVLQTGTVTANSAEGTSYVQNAEAKTDNFQVGLNWDNGGRLTGSVRAAYSTSDYVSDSGNNDVRYTQYTVRNGTAAGLVPNATAPATFTYTYTNGDNPTFTPANPSQFTTPSSVFAKSHWVFGERTGIDNTSARIDFKYRPEFGENGNLVISAGARYAERKVDSDFLLLLADYSGKGELNGQALGQDWTPLGYFQDGAIGYKSCGLPAGTPGRPNCGQTATDDGRFGASPALITPYQTAASNPERFELLTVGGISALFQNRDQMKNPVQWLSALYPSTPFKYYRDPIQSFNVKEKTTTGYMMADAGSAEDRYHLNAGVRVVKTELTIDSSATPTVPNYYGTDSWNGVISNPEHITTSRSYTDVLPSFSGVFDVTDSDKVRVSAARVMSRQNLFQLGTGSSYNFTRSSTPGPNLNRFLYTNGSGGNPELDPYRASQFDAAYERYFGTQGLLSAAVFYKNVDSFIQTDTVSRTVADGSVEGATAGIFTQPVNGEGGEIKGVELAAQYAFANGLGFTANYTYSDSKSSNANDYQDNLPIPGVAKHAFNIQGYYEAHGFEARLSYAWRDKSYQGNFAFGSGADTHSLGTWERAYGQLDGQIGYAVNDQIKVVLEGINLTKEDSGRYLQWENLPFRYATGDRRVVIGARFKFGM</sequence>
<dbReference type="InterPro" id="IPR000531">
    <property type="entry name" value="Beta-barrel_TonB"/>
</dbReference>
<dbReference type="PANTHER" id="PTHR40980">
    <property type="entry name" value="PLUG DOMAIN-CONTAINING PROTEIN"/>
    <property type="match status" value="1"/>
</dbReference>
<dbReference type="Pfam" id="PF00593">
    <property type="entry name" value="TonB_dep_Rec_b-barrel"/>
    <property type="match status" value="1"/>
</dbReference>
<comment type="caution">
    <text evidence="13">The sequence shown here is derived from an EMBL/GenBank/DDBJ whole genome shotgun (WGS) entry which is preliminary data.</text>
</comment>
<dbReference type="InterPro" id="IPR010104">
    <property type="entry name" value="TonB_rcpt_bac"/>
</dbReference>
<keyword evidence="5 9" id="KW-0798">TonB box</keyword>
<proteinExistence type="inferred from homology"/>
<evidence type="ECO:0000256" key="7">
    <source>
        <dbReference type="ARBA" id="ARBA00023237"/>
    </source>
</evidence>